<feature type="domain" description="EamA" evidence="7">
    <location>
        <begin position="1"/>
        <end position="127"/>
    </location>
</feature>
<sequence>MILSGLNFVAVTALVKHVGSSVPAAESAFIRYLLGLVFLLPMIRPILAARLTRRQVAMFALRGALQAAGVILWFYSMTQITIAEVTALNYMNPVFVTLGAALILGEALPPRRLVAVLIALAGAMVILRPGIREIETGHLTMILTALMFAAAYMVVKVLSGEVGAVVIVGMLSIMTPIFLAPFAFAVWVTPSLAEVGWLFLVACFATAGHYAMTRAFAAAPLTVTQPATFLQLIWAVAVGMVFFGEPIDGMVVLGAALILAAVTYITWRESRARRRAAAEAGRPAVAAAVDSAAR</sequence>
<evidence type="ECO:0000256" key="2">
    <source>
        <dbReference type="ARBA" id="ARBA00009853"/>
    </source>
</evidence>
<comment type="similarity">
    <text evidence="2">Belongs to the drug/metabolite transporter (DMT) superfamily. 10 TMS drug/metabolite exporter (DME) (TC 2.A.7.3) family.</text>
</comment>
<dbReference type="OrthoDB" id="7374604at2"/>
<dbReference type="InterPro" id="IPR037185">
    <property type="entry name" value="EmrE-like"/>
</dbReference>
<evidence type="ECO:0000313" key="8">
    <source>
        <dbReference type="EMBL" id="EAR49759.1"/>
    </source>
</evidence>
<dbReference type="eggNOG" id="COG0697">
    <property type="taxonomic scope" value="Bacteria"/>
</dbReference>
<gene>
    <name evidence="8" type="ORF">OG2516_04658</name>
</gene>
<protein>
    <submittedName>
        <fullName evidence="8">Membrane protein, putative</fullName>
    </submittedName>
</protein>
<feature type="transmembrane region" description="Helical" evidence="6">
    <location>
        <begin position="59"/>
        <end position="75"/>
    </location>
</feature>
<dbReference type="EMBL" id="AAOT01000048">
    <property type="protein sequence ID" value="EAR49759.1"/>
    <property type="molecule type" value="Genomic_DNA"/>
</dbReference>
<dbReference type="STRING" id="314256.OG2516_04658"/>
<dbReference type="HOGENOM" id="CLU_032828_0_0_5"/>
<evidence type="ECO:0000256" key="4">
    <source>
        <dbReference type="ARBA" id="ARBA00022989"/>
    </source>
</evidence>
<feature type="transmembrane region" description="Helical" evidence="6">
    <location>
        <begin position="162"/>
        <end position="189"/>
    </location>
</feature>
<feature type="transmembrane region" description="Helical" evidence="6">
    <location>
        <begin position="195"/>
        <end position="212"/>
    </location>
</feature>
<keyword evidence="9" id="KW-1185">Reference proteome</keyword>
<feature type="transmembrane region" description="Helical" evidence="6">
    <location>
        <begin position="112"/>
        <end position="131"/>
    </location>
</feature>
<evidence type="ECO:0000259" key="7">
    <source>
        <dbReference type="Pfam" id="PF00892"/>
    </source>
</evidence>
<feature type="transmembrane region" description="Helical" evidence="6">
    <location>
        <begin position="249"/>
        <end position="267"/>
    </location>
</feature>
<dbReference type="PANTHER" id="PTHR22911">
    <property type="entry name" value="ACYL-MALONYL CONDENSING ENZYME-RELATED"/>
    <property type="match status" value="1"/>
</dbReference>
<comment type="caution">
    <text evidence="8">The sequence shown here is derived from an EMBL/GenBank/DDBJ whole genome shotgun (WGS) entry which is preliminary data.</text>
</comment>
<evidence type="ECO:0000256" key="5">
    <source>
        <dbReference type="ARBA" id="ARBA00023136"/>
    </source>
</evidence>
<evidence type="ECO:0000313" key="9">
    <source>
        <dbReference type="Proteomes" id="UP000003635"/>
    </source>
</evidence>
<dbReference type="Gene3D" id="1.10.3730.20">
    <property type="match status" value="1"/>
</dbReference>
<dbReference type="GO" id="GO:0016020">
    <property type="term" value="C:membrane"/>
    <property type="evidence" value="ECO:0007669"/>
    <property type="project" value="UniProtKB-SubCell"/>
</dbReference>
<feature type="domain" description="EamA" evidence="7">
    <location>
        <begin position="136"/>
        <end position="266"/>
    </location>
</feature>
<dbReference type="AlphaFoldDB" id="Q2CAS9"/>
<dbReference type="Pfam" id="PF00892">
    <property type="entry name" value="EamA"/>
    <property type="match status" value="2"/>
</dbReference>
<feature type="transmembrane region" description="Helical" evidence="6">
    <location>
        <begin position="224"/>
        <end position="243"/>
    </location>
</feature>
<feature type="transmembrane region" description="Helical" evidence="6">
    <location>
        <begin position="29"/>
        <end position="47"/>
    </location>
</feature>
<comment type="subcellular location">
    <subcellularLocation>
        <location evidence="1">Membrane</location>
        <topology evidence="1">Multi-pass membrane protein</topology>
    </subcellularLocation>
</comment>
<feature type="transmembrane region" description="Helical" evidence="6">
    <location>
        <begin position="137"/>
        <end position="155"/>
    </location>
</feature>
<dbReference type="InterPro" id="IPR000620">
    <property type="entry name" value="EamA_dom"/>
</dbReference>
<feature type="transmembrane region" description="Helical" evidence="6">
    <location>
        <begin position="87"/>
        <end position="105"/>
    </location>
</feature>
<dbReference type="PANTHER" id="PTHR22911:SF6">
    <property type="entry name" value="SOLUTE CARRIER FAMILY 35 MEMBER G1"/>
    <property type="match status" value="1"/>
</dbReference>
<keyword evidence="3 6" id="KW-0812">Transmembrane</keyword>
<organism evidence="8 9">
    <name type="scientific">Oceanicola granulosus (strain ATCC BAA-861 / DSM 15982 / KCTC 12143 / HTCC2516)</name>
    <dbReference type="NCBI Taxonomy" id="314256"/>
    <lineage>
        <taxon>Bacteria</taxon>
        <taxon>Pseudomonadati</taxon>
        <taxon>Pseudomonadota</taxon>
        <taxon>Alphaproteobacteria</taxon>
        <taxon>Rhodobacterales</taxon>
        <taxon>Roseobacteraceae</taxon>
        <taxon>Oceanicola</taxon>
    </lineage>
</organism>
<keyword evidence="4 6" id="KW-1133">Transmembrane helix</keyword>
<evidence type="ECO:0000256" key="1">
    <source>
        <dbReference type="ARBA" id="ARBA00004141"/>
    </source>
</evidence>
<reference evidence="8 9" key="1">
    <citation type="journal article" date="2010" name="J. Bacteriol.">
        <title>Genome sequences of Oceanicola granulosus HTCC2516(T) and Oceanicola batsensis HTCC2597(TDelta).</title>
        <authorList>
            <person name="Thrash J.C."/>
            <person name="Cho J.C."/>
            <person name="Vergin K.L."/>
            <person name="Giovannoni S.J."/>
        </authorList>
    </citation>
    <scope>NUCLEOTIDE SEQUENCE [LARGE SCALE GENOMIC DNA]</scope>
    <source>
        <strain evidence="9">ATCC BAA-861 / DSM 15982 / KCTC 12143 / HTCC2516</strain>
    </source>
</reference>
<name>Q2CAS9_OCEGH</name>
<dbReference type="Proteomes" id="UP000003635">
    <property type="component" value="Unassembled WGS sequence"/>
</dbReference>
<proteinExistence type="inferred from homology"/>
<evidence type="ECO:0000256" key="6">
    <source>
        <dbReference type="SAM" id="Phobius"/>
    </source>
</evidence>
<dbReference type="SUPFAM" id="SSF103481">
    <property type="entry name" value="Multidrug resistance efflux transporter EmrE"/>
    <property type="match status" value="2"/>
</dbReference>
<accession>Q2CAS9</accession>
<keyword evidence="5 6" id="KW-0472">Membrane</keyword>
<evidence type="ECO:0000256" key="3">
    <source>
        <dbReference type="ARBA" id="ARBA00022692"/>
    </source>
</evidence>